<reference evidence="1 2" key="1">
    <citation type="journal article" date="2024" name="J Genomics">
        <title>Draft genome sequencing and assembly of Favolaschia claudopus CIRM-BRFM 2984 isolated from oak limbs.</title>
        <authorList>
            <person name="Navarro D."/>
            <person name="Drula E."/>
            <person name="Chaduli D."/>
            <person name="Cazenave R."/>
            <person name="Ahrendt S."/>
            <person name="Wang J."/>
            <person name="Lipzen A."/>
            <person name="Daum C."/>
            <person name="Barry K."/>
            <person name="Grigoriev I.V."/>
            <person name="Favel A."/>
            <person name="Rosso M.N."/>
            <person name="Martin F."/>
        </authorList>
    </citation>
    <scope>NUCLEOTIDE SEQUENCE [LARGE SCALE GENOMIC DNA]</scope>
    <source>
        <strain evidence="1 2">CIRM-BRFM 2984</strain>
    </source>
</reference>
<sequence length="434" mass="49686">MRATSGPITEKRTTLKYVAQSNILDVILSTKQDQLDSQLLTDVFSGRHIKNIRRLAIHDLYSATGSLARKMFGQSTSIPVVHELYLVGVPWSTPEQPSFSTLPAWATNLLPEQLHPEIHVNIGVTALTLIQCFEPERTLHVPWSSLKVYTELNTARAGGFLPATHLRQLSSVTKLSLGGVFLPAIADSGLVELVNLIEFEYIVPWNWRPGTTTFEAVKIPNLERLRLHGSLRHTEVLSEASDRFHHDLSTFLRRCTSLPTPRYSQNLEFLRLAEGGNPRTGPSVLDEENSAREVLLMMQSRFESKLRFLDFKSKREERSKWQRSIREWESHWISAWDSPVQLPYGSDWNLAHDARLAVEEYKVMHETNGVERTTYKSNGRANQMDALTRIEANTEEMRRYTVPIRKNRPRTENTHRLAERSQKLYHATIKTIVG</sequence>
<organism evidence="1 2">
    <name type="scientific">Favolaschia claudopus</name>
    <dbReference type="NCBI Taxonomy" id="2862362"/>
    <lineage>
        <taxon>Eukaryota</taxon>
        <taxon>Fungi</taxon>
        <taxon>Dikarya</taxon>
        <taxon>Basidiomycota</taxon>
        <taxon>Agaricomycotina</taxon>
        <taxon>Agaricomycetes</taxon>
        <taxon>Agaricomycetidae</taxon>
        <taxon>Agaricales</taxon>
        <taxon>Marasmiineae</taxon>
        <taxon>Mycenaceae</taxon>
        <taxon>Favolaschia</taxon>
    </lineage>
</organism>
<gene>
    <name evidence="1" type="ORF">R3P38DRAFT_2787585</name>
</gene>
<keyword evidence="2" id="KW-1185">Reference proteome</keyword>
<dbReference type="AlphaFoldDB" id="A0AAW0APY3"/>
<proteinExistence type="predicted"/>
<name>A0AAW0APY3_9AGAR</name>
<dbReference type="Proteomes" id="UP001362999">
    <property type="component" value="Unassembled WGS sequence"/>
</dbReference>
<evidence type="ECO:0000313" key="2">
    <source>
        <dbReference type="Proteomes" id="UP001362999"/>
    </source>
</evidence>
<accession>A0AAW0APY3</accession>
<dbReference type="EMBL" id="JAWWNJ010000057">
    <property type="protein sequence ID" value="KAK7014182.1"/>
    <property type="molecule type" value="Genomic_DNA"/>
</dbReference>
<evidence type="ECO:0000313" key="1">
    <source>
        <dbReference type="EMBL" id="KAK7014182.1"/>
    </source>
</evidence>
<protein>
    <submittedName>
        <fullName evidence="1">Uncharacterized protein</fullName>
    </submittedName>
</protein>
<comment type="caution">
    <text evidence="1">The sequence shown here is derived from an EMBL/GenBank/DDBJ whole genome shotgun (WGS) entry which is preliminary data.</text>
</comment>